<keyword evidence="3" id="KW-0804">Transcription</keyword>
<protein>
    <recommendedName>
        <fullName evidence="5">HTH tetR-type domain-containing protein</fullName>
    </recommendedName>
</protein>
<gene>
    <name evidence="6" type="ORF">ABB55_21970</name>
</gene>
<keyword evidence="2 4" id="KW-0238">DNA-binding</keyword>
<organism evidence="6 7">
    <name type="scientific">Prosthecodimorpha hirschii</name>
    <dbReference type="NCBI Taxonomy" id="665126"/>
    <lineage>
        <taxon>Bacteria</taxon>
        <taxon>Pseudomonadati</taxon>
        <taxon>Pseudomonadota</taxon>
        <taxon>Alphaproteobacteria</taxon>
        <taxon>Hyphomicrobiales</taxon>
        <taxon>Ancalomicrobiaceae</taxon>
        <taxon>Prosthecodimorpha</taxon>
    </lineage>
</organism>
<evidence type="ECO:0000256" key="4">
    <source>
        <dbReference type="PROSITE-ProRule" id="PRU00335"/>
    </source>
</evidence>
<dbReference type="Pfam" id="PF00440">
    <property type="entry name" value="TetR_N"/>
    <property type="match status" value="1"/>
</dbReference>
<sequence length="199" mass="22485">MTAHAIDEARHDTRTRILDEAERLFRHYGYTKTTVADIARELGMSPANVYRFFPSKAAINEAIADRMLSARVAHCRTIARGPGTPAERVRALLLANHYQTVEVFLDEKKVHEMVSVAIHEQWEVVRRFIHETTAVFAEVIAEGMASGEFAAGDPVRVARRTHQCFVTHIHPELVVQCLQDSDRAGPEEMADFILRALRP</sequence>
<accession>A0A0N8GFK3</accession>
<evidence type="ECO:0000256" key="3">
    <source>
        <dbReference type="ARBA" id="ARBA00023163"/>
    </source>
</evidence>
<keyword evidence="7" id="KW-1185">Reference proteome</keyword>
<dbReference type="SUPFAM" id="SSF46689">
    <property type="entry name" value="Homeodomain-like"/>
    <property type="match status" value="1"/>
</dbReference>
<dbReference type="GO" id="GO:0003700">
    <property type="term" value="F:DNA-binding transcription factor activity"/>
    <property type="evidence" value="ECO:0007669"/>
    <property type="project" value="TreeGrafter"/>
</dbReference>
<dbReference type="Pfam" id="PF17935">
    <property type="entry name" value="TetR_C_27"/>
    <property type="match status" value="1"/>
</dbReference>
<evidence type="ECO:0000256" key="1">
    <source>
        <dbReference type="ARBA" id="ARBA00023015"/>
    </source>
</evidence>
<dbReference type="GO" id="GO:0000976">
    <property type="term" value="F:transcription cis-regulatory region binding"/>
    <property type="evidence" value="ECO:0007669"/>
    <property type="project" value="TreeGrafter"/>
</dbReference>
<evidence type="ECO:0000259" key="5">
    <source>
        <dbReference type="PROSITE" id="PS50977"/>
    </source>
</evidence>
<comment type="caution">
    <text evidence="6">The sequence shown here is derived from an EMBL/GenBank/DDBJ whole genome shotgun (WGS) entry which is preliminary data.</text>
</comment>
<dbReference type="Proteomes" id="UP000048984">
    <property type="component" value="Unassembled WGS sequence"/>
</dbReference>
<dbReference type="InterPro" id="IPR041478">
    <property type="entry name" value="TetR_C_27"/>
</dbReference>
<name>A0A0N8GFK3_9HYPH</name>
<reference evidence="6 7" key="1">
    <citation type="submission" date="2015-09" db="EMBL/GenBank/DDBJ databases">
        <authorList>
            <consortium name="Swine Surveillance"/>
        </authorList>
    </citation>
    <scope>NUCLEOTIDE SEQUENCE [LARGE SCALE GENOMIC DNA]</scope>
    <source>
        <strain evidence="6 7">16</strain>
    </source>
</reference>
<keyword evidence="1" id="KW-0805">Transcription regulation</keyword>
<dbReference type="InterPro" id="IPR050109">
    <property type="entry name" value="HTH-type_TetR-like_transc_reg"/>
</dbReference>
<dbReference type="OrthoDB" id="9802802at2"/>
<dbReference type="PROSITE" id="PS50977">
    <property type="entry name" value="HTH_TETR_2"/>
    <property type="match status" value="1"/>
</dbReference>
<dbReference type="InterPro" id="IPR009057">
    <property type="entry name" value="Homeodomain-like_sf"/>
</dbReference>
<dbReference type="PRINTS" id="PR00455">
    <property type="entry name" value="HTHTETR"/>
</dbReference>
<reference evidence="6 7" key="2">
    <citation type="submission" date="2015-10" db="EMBL/GenBank/DDBJ databases">
        <title>Draft Genome Sequence of Prosthecomicrobium hirschii ATCC 27832.</title>
        <authorList>
            <person name="Daniel J."/>
            <person name="Givan S.A."/>
            <person name="Brun Y.V."/>
            <person name="Brown P.J."/>
        </authorList>
    </citation>
    <scope>NUCLEOTIDE SEQUENCE [LARGE SCALE GENOMIC DNA]</scope>
    <source>
        <strain evidence="6 7">16</strain>
    </source>
</reference>
<dbReference type="InterPro" id="IPR001647">
    <property type="entry name" value="HTH_TetR"/>
</dbReference>
<dbReference type="PANTHER" id="PTHR30055">
    <property type="entry name" value="HTH-TYPE TRANSCRIPTIONAL REGULATOR RUTR"/>
    <property type="match status" value="1"/>
</dbReference>
<feature type="domain" description="HTH tetR-type" evidence="5">
    <location>
        <begin position="11"/>
        <end position="71"/>
    </location>
</feature>
<proteinExistence type="predicted"/>
<dbReference type="STRING" id="665126.ABB55_21970"/>
<evidence type="ECO:0000313" key="7">
    <source>
        <dbReference type="Proteomes" id="UP000048984"/>
    </source>
</evidence>
<evidence type="ECO:0000256" key="2">
    <source>
        <dbReference type="ARBA" id="ARBA00023125"/>
    </source>
</evidence>
<dbReference type="InterPro" id="IPR036271">
    <property type="entry name" value="Tet_transcr_reg_TetR-rel_C_sf"/>
</dbReference>
<dbReference type="EMBL" id="LJYW01000001">
    <property type="protein sequence ID" value="KPL54561.1"/>
    <property type="molecule type" value="Genomic_DNA"/>
</dbReference>
<dbReference type="AlphaFoldDB" id="A0A0N8GFK3"/>
<dbReference type="SUPFAM" id="SSF48498">
    <property type="entry name" value="Tetracyclin repressor-like, C-terminal domain"/>
    <property type="match status" value="1"/>
</dbReference>
<dbReference type="RefSeq" id="WP_054360728.1">
    <property type="nucleotide sequence ID" value="NZ_JAPCYQ010000001.1"/>
</dbReference>
<dbReference type="Gene3D" id="1.10.357.10">
    <property type="entry name" value="Tetracycline Repressor, domain 2"/>
    <property type="match status" value="1"/>
</dbReference>
<evidence type="ECO:0000313" key="6">
    <source>
        <dbReference type="EMBL" id="KPL54561.1"/>
    </source>
</evidence>
<feature type="DNA-binding region" description="H-T-H motif" evidence="4">
    <location>
        <begin position="34"/>
        <end position="53"/>
    </location>
</feature>
<dbReference type="PANTHER" id="PTHR30055:SF151">
    <property type="entry name" value="TRANSCRIPTIONAL REGULATORY PROTEIN"/>
    <property type="match status" value="1"/>
</dbReference>